<protein>
    <submittedName>
        <fullName evidence="2">Uncharacterized protein</fullName>
    </submittedName>
</protein>
<feature type="region of interest" description="Disordered" evidence="1">
    <location>
        <begin position="108"/>
        <end position="175"/>
    </location>
</feature>
<organism evidence="2 3">
    <name type="scientific">Drechmeria coniospora</name>
    <name type="common">Nematophagous fungus</name>
    <name type="synonym">Meria coniospora</name>
    <dbReference type="NCBI Taxonomy" id="98403"/>
    <lineage>
        <taxon>Eukaryota</taxon>
        <taxon>Fungi</taxon>
        <taxon>Dikarya</taxon>
        <taxon>Ascomycota</taxon>
        <taxon>Pezizomycotina</taxon>
        <taxon>Sordariomycetes</taxon>
        <taxon>Hypocreomycetidae</taxon>
        <taxon>Hypocreales</taxon>
        <taxon>Ophiocordycipitaceae</taxon>
        <taxon>Drechmeria</taxon>
    </lineage>
</organism>
<accession>A0A151GLX1</accession>
<feature type="region of interest" description="Disordered" evidence="1">
    <location>
        <begin position="28"/>
        <end position="54"/>
    </location>
</feature>
<evidence type="ECO:0000313" key="3">
    <source>
        <dbReference type="Proteomes" id="UP000076580"/>
    </source>
</evidence>
<keyword evidence="3" id="KW-1185">Reference proteome</keyword>
<evidence type="ECO:0000313" key="2">
    <source>
        <dbReference type="EMBL" id="KYK58099.1"/>
    </source>
</evidence>
<dbReference type="RefSeq" id="XP_040657451.1">
    <property type="nucleotide sequence ID" value="XM_040802418.1"/>
</dbReference>
<proteinExistence type="predicted"/>
<gene>
    <name evidence="2" type="ORF">DCS_05112</name>
</gene>
<dbReference type="AlphaFoldDB" id="A0A151GLX1"/>
<sequence>MTLPRACSGLLRHRVRLLARAPAPLHRRRAGTLQNDLGGPRAQQPRSQNIGEPEKMKRNWYLTRFLFPFPFLVPLPFPFADGRRKRVPVGGAALLVVAAYAYLTGSSPSPKVVTPTKETMGDKVSSTNSEEAGAPSQAGEETNGSLAKRLEDTESDALAKLSGRKKSEYGSFRAD</sequence>
<dbReference type="InParanoid" id="A0A151GLX1"/>
<dbReference type="EMBL" id="LAYC01000002">
    <property type="protein sequence ID" value="KYK58099.1"/>
    <property type="molecule type" value="Genomic_DNA"/>
</dbReference>
<comment type="caution">
    <text evidence="2">The sequence shown here is derived from an EMBL/GenBank/DDBJ whole genome shotgun (WGS) entry which is preliminary data.</text>
</comment>
<dbReference type="Proteomes" id="UP000076580">
    <property type="component" value="Chromosome 02"/>
</dbReference>
<name>A0A151GLX1_DRECN</name>
<evidence type="ECO:0000256" key="1">
    <source>
        <dbReference type="SAM" id="MobiDB-lite"/>
    </source>
</evidence>
<reference evidence="2 3" key="1">
    <citation type="journal article" date="2016" name="Sci. Rep.">
        <title>Insights into Adaptations to a Near-Obligate Nematode Endoparasitic Lifestyle from the Finished Genome of Drechmeria coniospora.</title>
        <authorList>
            <person name="Zhang L."/>
            <person name="Zhou Z."/>
            <person name="Guo Q."/>
            <person name="Fokkens L."/>
            <person name="Miskei M."/>
            <person name="Pocsi I."/>
            <person name="Zhang W."/>
            <person name="Chen M."/>
            <person name="Wang L."/>
            <person name="Sun Y."/>
            <person name="Donzelli B.G."/>
            <person name="Gibson D.M."/>
            <person name="Nelson D.R."/>
            <person name="Luo J.G."/>
            <person name="Rep M."/>
            <person name="Liu H."/>
            <person name="Yang S."/>
            <person name="Wang J."/>
            <person name="Krasnoff S.B."/>
            <person name="Xu Y."/>
            <person name="Molnar I."/>
            <person name="Lin M."/>
        </authorList>
    </citation>
    <scope>NUCLEOTIDE SEQUENCE [LARGE SCALE GENOMIC DNA]</scope>
    <source>
        <strain evidence="2 3">ARSEF 6962</strain>
    </source>
</reference>
<dbReference type="GeneID" id="63717755"/>